<feature type="region of interest" description="Disordered" evidence="1">
    <location>
        <begin position="1"/>
        <end position="23"/>
    </location>
</feature>
<feature type="compositionally biased region" description="Polar residues" evidence="1">
    <location>
        <begin position="609"/>
        <end position="644"/>
    </location>
</feature>
<feature type="compositionally biased region" description="Polar residues" evidence="1">
    <location>
        <begin position="503"/>
        <end position="529"/>
    </location>
</feature>
<feature type="compositionally biased region" description="Polar residues" evidence="1">
    <location>
        <begin position="244"/>
        <end position="268"/>
    </location>
</feature>
<feature type="compositionally biased region" description="Polar residues" evidence="1">
    <location>
        <begin position="192"/>
        <end position="217"/>
    </location>
</feature>
<feature type="region of interest" description="Disordered" evidence="1">
    <location>
        <begin position="460"/>
        <end position="536"/>
    </location>
</feature>
<feature type="compositionally biased region" description="Low complexity" evidence="1">
    <location>
        <begin position="285"/>
        <end position="296"/>
    </location>
</feature>
<comment type="caution">
    <text evidence="2">The sequence shown here is derived from an EMBL/GenBank/DDBJ whole genome shotgun (WGS) entry which is preliminary data.</text>
</comment>
<name>A0A8H5WSV4_FUSHE</name>
<dbReference type="OrthoDB" id="5091426at2759"/>
<dbReference type="Proteomes" id="UP000567885">
    <property type="component" value="Unassembled WGS sequence"/>
</dbReference>
<feature type="region of interest" description="Disordered" evidence="1">
    <location>
        <begin position="96"/>
        <end position="176"/>
    </location>
</feature>
<feature type="region of interest" description="Disordered" evidence="1">
    <location>
        <begin position="541"/>
        <end position="560"/>
    </location>
</feature>
<feature type="region of interest" description="Disordered" evidence="1">
    <location>
        <begin position="837"/>
        <end position="877"/>
    </location>
</feature>
<proteinExistence type="predicted"/>
<dbReference type="EMBL" id="JAAGWQ010000088">
    <property type="protein sequence ID" value="KAF5669033.1"/>
    <property type="molecule type" value="Genomic_DNA"/>
</dbReference>
<organism evidence="2 3">
    <name type="scientific">Fusarium heterosporum</name>
    <dbReference type="NCBI Taxonomy" id="42747"/>
    <lineage>
        <taxon>Eukaryota</taxon>
        <taxon>Fungi</taxon>
        <taxon>Dikarya</taxon>
        <taxon>Ascomycota</taxon>
        <taxon>Pezizomycotina</taxon>
        <taxon>Sordariomycetes</taxon>
        <taxon>Hypocreomycetidae</taxon>
        <taxon>Hypocreales</taxon>
        <taxon>Nectriaceae</taxon>
        <taxon>Fusarium</taxon>
        <taxon>Fusarium heterosporum species complex</taxon>
    </lineage>
</organism>
<feature type="region of interest" description="Disordered" evidence="1">
    <location>
        <begin position="192"/>
        <end position="300"/>
    </location>
</feature>
<protein>
    <submittedName>
        <fullName evidence="2">Uncharacterized protein</fullName>
    </submittedName>
</protein>
<sequence>MDPSFDSEDGGQPCENPDNIELGNHAPWLEFDLNDWQLEEDVRDQLRENDVSVQHWLQKQGNSQPSQGTFLSSQSLYRRNRETSNVLVHVENVFGGSSRPSSVQATPSFDPTALRPRKSTTSNVVTSIDERLQQKPRPTAPSFKLPSTTSDRKITYSENANNDEGRPLETSITQNQSTVSTTVFGLSTRGSYKQSVGPLHQQTAWSVTGTDISSSSKKPPKRQNSRSIDDDTSSKQVISKRNRSGINGQSWRRPSPASSGSLQVSSLQPADRVVSTPQRRGNVFSSTSTDSGSSSVTRDRTTHIHTRRLVSHEDFVDRCETCPFWLHTPDQFSSAERHACSGRKEEVSHIITHVSDHHGLIRGRDPKNQSRKYLASCHTHNPLIKAKGNCAKCSSLHNWKDEDFSDSEHHGVTLCLRCWCRFDKRSMQSHMAAPMCTYNSEQLKQKKVCVLYTTFCSETRSPAGPPRNMAPRRSNPRPASTKSNGSHARQQANNQPARRPNPAQASQDLRLTSSQLSYEQGKHNSSPTLSLPGPIQDQPVLKRQVARSHQPSRIHDQPAITGGQSIWEQSNTSQPSHQPIAYVPIYPDTSLENIAGMVETMQRNVYRESPQSFHPETKRSANFGNMSVNGSSPNGSFQQPRETQAQSLLLRPSQYGSWEHPPLHSHQTLQRNSRAFNHSRQQGQSYGNVPLAHSVQHGMAPPAFFQQSPNQFLRDNKIPIIEAQPRLPIQTTTANTNSATYNETERLIFQACYDAVTMPQLQPEPQHQTVSMSDLDATLSLSGALSQVQSSPSRVASTAGESMGLLNSPDAEEPQWLNTDWYAEDEEVTWLKSVGSNPVLQEEEPAGGSQPPPRMDHFGDVKADGRTPAMQQNSMEKDSAYCSMDCDDADFANRMFT</sequence>
<evidence type="ECO:0000313" key="3">
    <source>
        <dbReference type="Proteomes" id="UP000567885"/>
    </source>
</evidence>
<feature type="compositionally biased region" description="Basic and acidic residues" evidence="1">
    <location>
        <begin position="854"/>
        <end position="865"/>
    </location>
</feature>
<keyword evidence="3" id="KW-1185">Reference proteome</keyword>
<reference evidence="2 3" key="1">
    <citation type="submission" date="2020-05" db="EMBL/GenBank/DDBJ databases">
        <title>Identification and distribution of gene clusters putatively required for synthesis of sphingolipid metabolism inhibitors in phylogenetically diverse species of the filamentous fungus Fusarium.</title>
        <authorList>
            <person name="Kim H.-S."/>
            <person name="Busman M."/>
            <person name="Brown D.W."/>
            <person name="Divon H."/>
            <person name="Uhlig S."/>
            <person name="Proctor R.H."/>
        </authorList>
    </citation>
    <scope>NUCLEOTIDE SEQUENCE [LARGE SCALE GENOMIC DNA]</scope>
    <source>
        <strain evidence="2 3">NRRL 20693</strain>
    </source>
</reference>
<evidence type="ECO:0000313" key="2">
    <source>
        <dbReference type="EMBL" id="KAF5669033.1"/>
    </source>
</evidence>
<feature type="compositionally biased region" description="Polar residues" evidence="1">
    <location>
        <begin position="477"/>
        <end position="496"/>
    </location>
</feature>
<evidence type="ECO:0000256" key="1">
    <source>
        <dbReference type="SAM" id="MobiDB-lite"/>
    </source>
</evidence>
<dbReference type="AlphaFoldDB" id="A0A8H5WSV4"/>
<gene>
    <name evidence="2" type="ORF">FHETE_5125</name>
</gene>
<accession>A0A8H5WSV4</accession>
<feature type="compositionally biased region" description="Polar residues" evidence="1">
    <location>
        <begin position="98"/>
        <end position="109"/>
    </location>
</feature>
<feature type="region of interest" description="Disordered" evidence="1">
    <location>
        <begin position="608"/>
        <end position="644"/>
    </location>
</feature>